<organism evidence="3 4">
    <name type="scientific">Triparma columacea</name>
    <dbReference type="NCBI Taxonomy" id="722753"/>
    <lineage>
        <taxon>Eukaryota</taxon>
        <taxon>Sar</taxon>
        <taxon>Stramenopiles</taxon>
        <taxon>Ochrophyta</taxon>
        <taxon>Bolidophyceae</taxon>
        <taxon>Parmales</taxon>
        <taxon>Triparmaceae</taxon>
        <taxon>Triparma</taxon>
    </lineage>
</organism>
<comment type="cofactor">
    <cofactor evidence="1">
        <name>Fe cation</name>
        <dbReference type="ChEBI" id="CHEBI:24875"/>
    </cofactor>
</comment>
<feature type="chain" id="PRO_5040969605" description="Phytanoyl-CoA dioxygenase" evidence="2">
    <location>
        <begin position="24"/>
        <end position="324"/>
    </location>
</feature>
<dbReference type="OrthoDB" id="445007at2759"/>
<dbReference type="PANTHER" id="PTHR20883">
    <property type="entry name" value="PHYTANOYL-COA DIOXYGENASE DOMAIN CONTAINING 1"/>
    <property type="match status" value="1"/>
</dbReference>
<gene>
    <name evidence="3" type="ORF">TrCOL_g9565</name>
</gene>
<evidence type="ECO:0000313" key="3">
    <source>
        <dbReference type="EMBL" id="GMI46326.1"/>
    </source>
</evidence>
<protein>
    <recommendedName>
        <fullName evidence="5">Phytanoyl-CoA dioxygenase</fullName>
    </recommendedName>
</protein>
<dbReference type="PANTHER" id="PTHR20883:SF49">
    <property type="entry name" value="PHYTANOYL-COA DIOXYGENASE"/>
    <property type="match status" value="1"/>
</dbReference>
<keyword evidence="4" id="KW-1185">Reference proteome</keyword>
<feature type="signal peptide" evidence="2">
    <location>
        <begin position="1"/>
        <end position="23"/>
    </location>
</feature>
<dbReference type="EMBL" id="BRYA01000293">
    <property type="protein sequence ID" value="GMI46326.1"/>
    <property type="molecule type" value="Genomic_DNA"/>
</dbReference>
<dbReference type="InterPro" id="IPR008775">
    <property type="entry name" value="Phytyl_CoA_dOase-like"/>
</dbReference>
<evidence type="ECO:0000256" key="1">
    <source>
        <dbReference type="ARBA" id="ARBA00001962"/>
    </source>
</evidence>
<evidence type="ECO:0008006" key="5">
    <source>
        <dbReference type="Google" id="ProtNLM"/>
    </source>
</evidence>
<dbReference type="Proteomes" id="UP001165065">
    <property type="component" value="Unassembled WGS sequence"/>
</dbReference>
<proteinExistence type="predicted"/>
<evidence type="ECO:0000313" key="4">
    <source>
        <dbReference type="Proteomes" id="UP001165065"/>
    </source>
</evidence>
<evidence type="ECO:0000256" key="2">
    <source>
        <dbReference type="SAM" id="SignalP"/>
    </source>
</evidence>
<comment type="caution">
    <text evidence="3">The sequence shown here is derived from an EMBL/GenBank/DDBJ whole genome shotgun (WGS) entry which is preliminary data.</text>
</comment>
<keyword evidence="2" id="KW-0732">Signal</keyword>
<dbReference type="Gene3D" id="2.60.120.620">
    <property type="entry name" value="q2cbj1_9rhob like domain"/>
    <property type="match status" value="1"/>
</dbReference>
<dbReference type="Pfam" id="PF05721">
    <property type="entry name" value="PhyH"/>
    <property type="match status" value="1"/>
</dbReference>
<reference evidence="4" key="1">
    <citation type="journal article" date="2023" name="Commun. Biol.">
        <title>Genome analysis of Parmales, the sister group of diatoms, reveals the evolutionary specialization of diatoms from phago-mixotrophs to photoautotrophs.</title>
        <authorList>
            <person name="Ban H."/>
            <person name="Sato S."/>
            <person name="Yoshikawa S."/>
            <person name="Yamada K."/>
            <person name="Nakamura Y."/>
            <person name="Ichinomiya M."/>
            <person name="Sato N."/>
            <person name="Blanc-Mathieu R."/>
            <person name="Endo H."/>
            <person name="Kuwata A."/>
            <person name="Ogata H."/>
        </authorList>
    </citation>
    <scope>NUCLEOTIDE SEQUENCE [LARGE SCALE GENOMIC DNA]</scope>
</reference>
<dbReference type="AlphaFoldDB" id="A0A9W7GKB5"/>
<dbReference type="SUPFAM" id="SSF51197">
    <property type="entry name" value="Clavaminate synthase-like"/>
    <property type="match status" value="1"/>
</dbReference>
<accession>A0A9W7GKB5</accession>
<sequence>MGLMRMKFFAVFVLCLLLVPTISLKASTSAQLRYLRDGHCKISGALDPALLLNVKKSCDRFMNGGEGQLRAFRQKVAVTKEVRGVDLLDEQSAFCREFDTVKKCKAVLGDIPFLQYFNVWREDEVVRSLSTSPELAELASSLMRVRRVRLYQDSLFLKRVGDGCTNYHSDLRMAPFDTNDFVTFWIPLVDIPKHGSALVFVSGSHNDIALNFWRSRKQVANMDLSKRYKNAEAHHMPLSVGDITAHSGWVLHSADGNVGPSDRLALAVSYVSADAVIRKGWDEFEAGHEEDFASYGSWVKDVKVGKRIKDSHPSVPVISFPRKE</sequence>
<name>A0A9W7GKB5_9STRA</name>